<keyword evidence="3" id="KW-1185">Reference proteome</keyword>
<dbReference type="InterPro" id="IPR036806">
    <property type="entry name" value="YozE_SAM-like_sf"/>
</dbReference>
<gene>
    <name evidence="2" type="ORF">BN55_01590</name>
</gene>
<dbReference type="GeneID" id="82847246"/>
<organism evidence="2 3">
    <name type="scientific">Lactobacillus hominis DSM 23910 = CRBIP 24.179</name>
    <dbReference type="NCBI Taxonomy" id="1423758"/>
    <lineage>
        <taxon>Bacteria</taxon>
        <taxon>Bacillati</taxon>
        <taxon>Bacillota</taxon>
        <taxon>Bacilli</taxon>
        <taxon>Lactobacillales</taxon>
        <taxon>Lactobacillaceae</taxon>
        <taxon>Lactobacillus</taxon>
    </lineage>
</organism>
<dbReference type="Gene3D" id="1.10.150.260">
    <property type="entry name" value="YozE SAM-like"/>
    <property type="match status" value="1"/>
</dbReference>
<evidence type="ECO:0000313" key="3">
    <source>
        <dbReference type="Proteomes" id="UP000009320"/>
    </source>
</evidence>
<dbReference type="RefSeq" id="WP_008470989.1">
    <property type="nucleotide sequence ID" value="NZ_AYZP01000002.1"/>
</dbReference>
<comment type="caution">
    <text evidence="2">The sequence shown here is derived from an EMBL/GenBank/DDBJ whole genome shotgun (WGS) entry which is preliminary data.</text>
</comment>
<sequence>MSFYEWLLKFEDVDLPIGKVAKQIKHDDKFPKESSNPDEIGTYLMSQVPDPMYESAMHALDYYKKENNN</sequence>
<proteinExistence type="predicted"/>
<evidence type="ECO:0000313" key="2">
    <source>
        <dbReference type="EMBL" id="CCI82027.1"/>
    </source>
</evidence>
<dbReference type="eggNOG" id="ENOG5030TTU">
    <property type="taxonomic scope" value="Bacteria"/>
</dbReference>
<dbReference type="Pfam" id="PF06855">
    <property type="entry name" value="YozE_SAM_like"/>
    <property type="match status" value="1"/>
</dbReference>
<dbReference type="STRING" id="1423758.FC41_GL001101"/>
<name>I7L6I1_9LACO</name>
<dbReference type="InterPro" id="IPR023089">
    <property type="entry name" value="YozE_SAM-like"/>
</dbReference>
<dbReference type="SUPFAM" id="SSF140652">
    <property type="entry name" value="YozE-like"/>
    <property type="match status" value="1"/>
</dbReference>
<accession>I7L6I1</accession>
<protein>
    <recommendedName>
        <fullName evidence="1">YozE SAM-like domain-containing protein</fullName>
    </recommendedName>
</protein>
<evidence type="ECO:0000259" key="1">
    <source>
        <dbReference type="Pfam" id="PF06855"/>
    </source>
</evidence>
<dbReference type="Proteomes" id="UP000009320">
    <property type="component" value="Unassembled WGS sequence"/>
</dbReference>
<feature type="domain" description="YozE SAM-like" evidence="1">
    <location>
        <begin position="2"/>
        <end position="53"/>
    </location>
</feature>
<dbReference type="EMBL" id="CAKE01000012">
    <property type="protein sequence ID" value="CCI82027.1"/>
    <property type="molecule type" value="Genomic_DNA"/>
</dbReference>
<reference evidence="2 3" key="1">
    <citation type="submission" date="2012-06" db="EMBL/GenBank/DDBJ databases">
        <title>Draft Genome Sequence of Lactobacillus hominis Strain CRBIP 24.179T, isolated from human intestine.</title>
        <authorList>
            <person name="Cousin S."/>
            <person name="Ma L."/>
            <person name="Bizet C."/>
            <person name="Loux V."/>
            <person name="Bouchier C."/>
            <person name="Clermont D."/>
            <person name="Creno S."/>
        </authorList>
    </citation>
    <scope>NUCLEOTIDE SEQUENCE [LARGE SCALE GENOMIC DNA]</scope>
    <source>
        <strain evidence="3">CRBIP 24.179T</strain>
    </source>
</reference>
<dbReference type="AlphaFoldDB" id="I7L6I1"/>
<dbReference type="PATRIC" id="fig|1423758.3.peg.1114"/>